<keyword evidence="2" id="KW-1185">Reference proteome</keyword>
<evidence type="ECO:0000313" key="1">
    <source>
        <dbReference type="EMBL" id="SQD76791.1"/>
    </source>
</evidence>
<evidence type="ECO:0000313" key="2">
    <source>
        <dbReference type="Proteomes" id="UP000250163"/>
    </source>
</evidence>
<gene>
    <name evidence="1" type="ORF">MORIYA_0313</name>
</gene>
<reference evidence="2" key="1">
    <citation type="submission" date="2018-05" db="EMBL/GenBank/DDBJ databases">
        <authorList>
            <person name="Cea G.-C."/>
            <person name="William W."/>
        </authorList>
    </citation>
    <scope>NUCLEOTIDE SEQUENCE [LARGE SCALE GENOMIC DNA]</scope>
    <source>
        <strain evidence="2">DB21MT 5</strain>
    </source>
</reference>
<proteinExistence type="predicted"/>
<dbReference type="Proteomes" id="UP000250163">
    <property type="component" value="Chromosome MORIYA"/>
</dbReference>
<organism evidence="1 2">
    <name type="scientific">Moritella yayanosii</name>
    <dbReference type="NCBI Taxonomy" id="69539"/>
    <lineage>
        <taxon>Bacteria</taxon>
        <taxon>Pseudomonadati</taxon>
        <taxon>Pseudomonadota</taxon>
        <taxon>Gammaproteobacteria</taxon>
        <taxon>Alteromonadales</taxon>
        <taxon>Moritellaceae</taxon>
        <taxon>Moritella</taxon>
    </lineage>
</organism>
<accession>A0A330LL96</accession>
<dbReference type="EMBL" id="LS483250">
    <property type="protein sequence ID" value="SQD76791.1"/>
    <property type="molecule type" value="Genomic_DNA"/>
</dbReference>
<dbReference type="KEGG" id="mya:MORIYA_0313"/>
<dbReference type="AlphaFoldDB" id="A0A330LL96"/>
<name>A0A330LL96_9GAMM</name>
<protein>
    <submittedName>
        <fullName evidence="1">Uncharacterized protein</fullName>
    </submittedName>
</protein>
<sequence>MILGYIGVTYADIGKDSVNLRNLITLFITIHQHK</sequence>